<dbReference type="AlphaFoldDB" id="A0A6L8VFN1"/>
<dbReference type="EMBL" id="WWNR01000004">
    <property type="protein sequence ID" value="MZQ89063.1"/>
    <property type="molecule type" value="Genomic_DNA"/>
</dbReference>
<protein>
    <submittedName>
        <fullName evidence="2">STAS domain-containing protein</fullName>
    </submittedName>
</protein>
<keyword evidence="3" id="KW-1185">Reference proteome</keyword>
<dbReference type="Proteomes" id="UP000477083">
    <property type="component" value="Unassembled WGS sequence"/>
</dbReference>
<evidence type="ECO:0000313" key="3">
    <source>
        <dbReference type="Proteomes" id="UP000477083"/>
    </source>
</evidence>
<comment type="caution">
    <text evidence="2">The sequence shown here is derived from an EMBL/GenBank/DDBJ whole genome shotgun (WGS) entry which is preliminary data.</text>
</comment>
<proteinExistence type="predicted"/>
<organism evidence="2 3">
    <name type="scientific">Frigidibacter albus</name>
    <dbReference type="NCBI Taxonomy" id="1465486"/>
    <lineage>
        <taxon>Bacteria</taxon>
        <taxon>Pseudomonadati</taxon>
        <taxon>Pseudomonadota</taxon>
        <taxon>Alphaproteobacteria</taxon>
        <taxon>Rhodobacterales</taxon>
        <taxon>Paracoccaceae</taxon>
        <taxon>Frigidibacter</taxon>
    </lineage>
</organism>
<dbReference type="Pfam" id="PF13466">
    <property type="entry name" value="STAS_2"/>
    <property type="match status" value="1"/>
</dbReference>
<feature type="domain" description="MlaB-like STAS" evidence="1">
    <location>
        <begin position="5"/>
        <end position="81"/>
    </location>
</feature>
<evidence type="ECO:0000259" key="1">
    <source>
        <dbReference type="Pfam" id="PF13466"/>
    </source>
</evidence>
<name>A0A6L8VFN1_9RHOB</name>
<reference evidence="2 3" key="1">
    <citation type="submission" date="2020-01" db="EMBL/GenBank/DDBJ databases">
        <title>Frigidibacter albus SP32T (=CGMCC 1.13995T).</title>
        <authorList>
            <person name="Liao X."/>
        </authorList>
    </citation>
    <scope>NUCLEOTIDE SEQUENCE [LARGE SCALE GENOMIC DNA]</scope>
    <source>
        <strain evidence="2 3">SP32</strain>
    </source>
</reference>
<dbReference type="InterPro" id="IPR058548">
    <property type="entry name" value="MlaB-like_STAS"/>
</dbReference>
<accession>A0A6L8VFN1</accession>
<gene>
    <name evidence="2" type="ORF">GS660_08110</name>
</gene>
<evidence type="ECO:0000313" key="2">
    <source>
        <dbReference type="EMBL" id="MZQ89063.1"/>
    </source>
</evidence>
<dbReference type="OrthoDB" id="7280289at2"/>
<dbReference type="RefSeq" id="WP_161345291.1">
    <property type="nucleotide sequence ID" value="NZ_BMGW01000004.1"/>
</dbReference>
<sequence length="102" mass="10424">MTAPLSLAPRLDLPAASPLSEAIRARKGQALDLDAGNVAHLGGLCLQVLLAAAASWRAAGQPLRISPRSQAFEDAVAMFGLAPAQLESGQLDLGQLEPEGAA</sequence>